<organism evidence="1 2">
    <name type="scientific">Dolichospermum flos-aquae UHCC 0037</name>
    <dbReference type="NCBI Taxonomy" id="2590026"/>
    <lineage>
        <taxon>Bacteria</taxon>
        <taxon>Bacillati</taxon>
        <taxon>Cyanobacteriota</taxon>
        <taxon>Cyanophyceae</taxon>
        <taxon>Nostocales</taxon>
        <taxon>Aphanizomenonaceae</taxon>
        <taxon>Dolichospermum</taxon>
    </lineage>
</organism>
<proteinExistence type="predicted"/>
<reference evidence="2" key="1">
    <citation type="journal article" date="2020" name="Toxins">
        <title>Phylogenomic Analysis of Secondary Metabolism in the Toxic Cyanobacterial Genera Anabaena, Dolichospermum and Aphanizomenon.</title>
        <authorList>
            <person name="Oesterholm J."/>
            <person name="Popin R.V."/>
            <person name="Fewer D.P."/>
            <person name="Sivonen K."/>
        </authorList>
    </citation>
    <scope>NUCLEOTIDE SEQUENCE [LARGE SCALE GENOMIC DNA]</scope>
    <source>
        <strain evidence="2">UHCC 0037</strain>
    </source>
</reference>
<gene>
    <name evidence="1" type="ORF">FJR39_20785</name>
</gene>
<comment type="caution">
    <text evidence="1">The sequence shown here is derived from an EMBL/GenBank/DDBJ whole genome shotgun (WGS) entry which is preliminary data.</text>
</comment>
<keyword evidence="2" id="KW-1185">Reference proteome</keyword>
<dbReference type="EMBL" id="VILF01000005">
    <property type="protein sequence ID" value="MTJ45422.1"/>
    <property type="molecule type" value="Genomic_DNA"/>
</dbReference>
<sequence length="75" mass="8509">MNNFKILLSSDPNYEQVVAEIYYADKYVGLINQDDPQNLLFILPVDCESSVLAQEIPLNILLEAIKAAVERLGRR</sequence>
<evidence type="ECO:0000313" key="1">
    <source>
        <dbReference type="EMBL" id="MTJ45422.1"/>
    </source>
</evidence>
<evidence type="ECO:0000313" key="2">
    <source>
        <dbReference type="Proteomes" id="UP001517388"/>
    </source>
</evidence>
<protein>
    <submittedName>
        <fullName evidence="1">Uncharacterized protein</fullName>
    </submittedName>
</protein>
<name>A0ACC7SD38_DOLFA</name>
<dbReference type="Proteomes" id="UP001517388">
    <property type="component" value="Unassembled WGS sequence"/>
</dbReference>
<accession>A0ACC7SD38</accession>